<protein>
    <submittedName>
        <fullName evidence="1">Uncharacterized protein</fullName>
    </submittedName>
</protein>
<sequence length="503" mass="58113">MPPSPPLYYPPSYLNTRVPLHPQPPQFYSPQPHISSLQTIQQMSHIELSLALASLTSVHHMPAEILHEIFEWSITGLEPHEYHTFDTTAFCIAHVSRLWRYIALRSPRLWANMAVFHPSSAALKLIEVYLSRAGSTTLLKLHLSQREAYHSDYLIPGKVAKYRDDMVHFRKAILDLWLSYSTRWQSIDFDFGENALPSPLMEAQPERLPYLQDVILRHRNLTAMDDKIYEEFWNRIHKLPMLRNVHWQAAHCISTAPFEQLTACSLPMVSLNEAYEVLRQCRRLESLTADAFMECFGDSELDPSSDPPVALPYLRVLRLNNMAYPAGMLNKFLKNILTPRLEELTILWFPEKVPQRILANFLKRSRCRLRSLILDHTSADKQIVGVLRVANEENLLDSLERLDLRGHYSDNNVFKLFYAPFEGDKVPQIPFPSLLSLKIGSCVPPRDGKISRMLLSRAKARRRLRVFACLILSFGQMEYPKDGRAIERLEKHGSVVKVTHNSW</sequence>
<accession>A0ACD3AZB0</accession>
<dbReference type="Proteomes" id="UP000308600">
    <property type="component" value="Unassembled WGS sequence"/>
</dbReference>
<proteinExistence type="predicted"/>
<keyword evidence="2" id="KW-1185">Reference proteome</keyword>
<organism evidence="1 2">
    <name type="scientific">Pluteus cervinus</name>
    <dbReference type="NCBI Taxonomy" id="181527"/>
    <lineage>
        <taxon>Eukaryota</taxon>
        <taxon>Fungi</taxon>
        <taxon>Dikarya</taxon>
        <taxon>Basidiomycota</taxon>
        <taxon>Agaricomycotina</taxon>
        <taxon>Agaricomycetes</taxon>
        <taxon>Agaricomycetidae</taxon>
        <taxon>Agaricales</taxon>
        <taxon>Pluteineae</taxon>
        <taxon>Pluteaceae</taxon>
        <taxon>Pluteus</taxon>
    </lineage>
</organism>
<gene>
    <name evidence="1" type="ORF">BDN72DRAFT_896242</name>
</gene>
<evidence type="ECO:0000313" key="2">
    <source>
        <dbReference type="Proteomes" id="UP000308600"/>
    </source>
</evidence>
<evidence type="ECO:0000313" key="1">
    <source>
        <dbReference type="EMBL" id="TFK70662.1"/>
    </source>
</evidence>
<dbReference type="EMBL" id="ML208309">
    <property type="protein sequence ID" value="TFK70662.1"/>
    <property type="molecule type" value="Genomic_DNA"/>
</dbReference>
<reference evidence="1 2" key="1">
    <citation type="journal article" date="2019" name="Nat. Ecol. Evol.">
        <title>Megaphylogeny resolves global patterns of mushroom evolution.</title>
        <authorList>
            <person name="Varga T."/>
            <person name="Krizsan K."/>
            <person name="Foldi C."/>
            <person name="Dima B."/>
            <person name="Sanchez-Garcia M."/>
            <person name="Sanchez-Ramirez S."/>
            <person name="Szollosi G.J."/>
            <person name="Szarkandi J.G."/>
            <person name="Papp V."/>
            <person name="Albert L."/>
            <person name="Andreopoulos W."/>
            <person name="Angelini C."/>
            <person name="Antonin V."/>
            <person name="Barry K.W."/>
            <person name="Bougher N.L."/>
            <person name="Buchanan P."/>
            <person name="Buyck B."/>
            <person name="Bense V."/>
            <person name="Catcheside P."/>
            <person name="Chovatia M."/>
            <person name="Cooper J."/>
            <person name="Damon W."/>
            <person name="Desjardin D."/>
            <person name="Finy P."/>
            <person name="Geml J."/>
            <person name="Haridas S."/>
            <person name="Hughes K."/>
            <person name="Justo A."/>
            <person name="Karasinski D."/>
            <person name="Kautmanova I."/>
            <person name="Kiss B."/>
            <person name="Kocsube S."/>
            <person name="Kotiranta H."/>
            <person name="LaButti K.M."/>
            <person name="Lechner B.E."/>
            <person name="Liimatainen K."/>
            <person name="Lipzen A."/>
            <person name="Lukacs Z."/>
            <person name="Mihaltcheva S."/>
            <person name="Morgado L.N."/>
            <person name="Niskanen T."/>
            <person name="Noordeloos M.E."/>
            <person name="Ohm R.A."/>
            <person name="Ortiz-Santana B."/>
            <person name="Ovrebo C."/>
            <person name="Racz N."/>
            <person name="Riley R."/>
            <person name="Savchenko A."/>
            <person name="Shiryaev A."/>
            <person name="Soop K."/>
            <person name="Spirin V."/>
            <person name="Szebenyi C."/>
            <person name="Tomsovsky M."/>
            <person name="Tulloss R.E."/>
            <person name="Uehling J."/>
            <person name="Grigoriev I.V."/>
            <person name="Vagvolgyi C."/>
            <person name="Papp T."/>
            <person name="Martin F.M."/>
            <person name="Miettinen O."/>
            <person name="Hibbett D.S."/>
            <person name="Nagy L.G."/>
        </authorList>
    </citation>
    <scope>NUCLEOTIDE SEQUENCE [LARGE SCALE GENOMIC DNA]</scope>
    <source>
        <strain evidence="1 2">NL-1719</strain>
    </source>
</reference>
<name>A0ACD3AZB0_9AGAR</name>